<keyword evidence="3" id="KW-1185">Reference proteome</keyword>
<feature type="transmembrane region" description="Helical" evidence="1">
    <location>
        <begin position="32"/>
        <end position="51"/>
    </location>
</feature>
<dbReference type="eggNOG" id="ENOG50327UH">
    <property type="taxonomic scope" value="Bacteria"/>
</dbReference>
<comment type="caution">
    <text evidence="2">The sequence shown here is derived from an EMBL/GenBank/DDBJ whole genome shotgun (WGS) entry which is preliminary data.</text>
</comment>
<dbReference type="RefSeq" id="WP_010756980.1">
    <property type="nucleotide sequence ID" value="NZ_ASWD01000001.1"/>
</dbReference>
<accession>R2T1V7</accession>
<feature type="transmembrane region" description="Helical" evidence="1">
    <location>
        <begin position="7"/>
        <end position="26"/>
    </location>
</feature>
<dbReference type="OrthoDB" id="2607462at2"/>
<dbReference type="AlphaFoldDB" id="R2T1V7"/>
<keyword evidence="1" id="KW-1133">Transmembrane helix</keyword>
<feature type="transmembrane region" description="Helical" evidence="1">
    <location>
        <begin position="143"/>
        <end position="165"/>
    </location>
</feature>
<keyword evidence="1" id="KW-0812">Transmembrane</keyword>
<evidence type="ECO:0008006" key="4">
    <source>
        <dbReference type="Google" id="ProtNLM"/>
    </source>
</evidence>
<evidence type="ECO:0000256" key="1">
    <source>
        <dbReference type="SAM" id="Phobius"/>
    </source>
</evidence>
<keyword evidence="1" id="KW-0472">Membrane</keyword>
<dbReference type="Proteomes" id="UP000013782">
    <property type="component" value="Unassembled WGS sequence"/>
</dbReference>
<dbReference type="EMBL" id="AJAQ01000015">
    <property type="protein sequence ID" value="EOH94254.1"/>
    <property type="molecule type" value="Genomic_DNA"/>
</dbReference>
<name>R2T1V7_9ENTE</name>
<organism evidence="2 3">
    <name type="scientific">Enterococcus pallens ATCC BAA-351</name>
    <dbReference type="NCBI Taxonomy" id="1158607"/>
    <lineage>
        <taxon>Bacteria</taxon>
        <taxon>Bacillati</taxon>
        <taxon>Bacillota</taxon>
        <taxon>Bacilli</taxon>
        <taxon>Lactobacillales</taxon>
        <taxon>Enterococcaceae</taxon>
        <taxon>Enterococcus</taxon>
    </lineage>
</organism>
<dbReference type="PATRIC" id="fig|1158607.3.peg.1957"/>
<evidence type="ECO:0000313" key="3">
    <source>
        <dbReference type="Proteomes" id="UP000013782"/>
    </source>
</evidence>
<protein>
    <recommendedName>
        <fullName evidence="4">Integral membrane protein</fullName>
    </recommendedName>
</protein>
<sequence length="199" mass="22336">MNRRIGLISSAATLVTVVFFAIFMLINWSSAAYFTCIILAIGYLSMTAAYTSYAQPGYEAAKYLGLIFAILYAVFVMLVYYAQITTLIQTELTQQAADLLDYKKFGLFFSYDLYGYGMLALSTFFVGLTINTPDKSSKRLKKLLLIHGIFAVVCFIPILGVFDTAMVGGEWIGIAVLEVWCLYFAPICFLSFHHFKQLK</sequence>
<feature type="transmembrane region" description="Helical" evidence="1">
    <location>
        <begin position="113"/>
        <end position="131"/>
    </location>
</feature>
<dbReference type="HOGENOM" id="CLU_1335584_0_0_9"/>
<proteinExistence type="predicted"/>
<feature type="transmembrane region" description="Helical" evidence="1">
    <location>
        <begin position="171"/>
        <end position="192"/>
    </location>
</feature>
<reference evidence="2 3" key="1">
    <citation type="submission" date="2013-02" db="EMBL/GenBank/DDBJ databases">
        <title>The Genome Sequence of Enterococcus pallens BAA-351.</title>
        <authorList>
            <consortium name="The Broad Institute Genome Sequencing Platform"/>
            <consortium name="The Broad Institute Genome Sequencing Center for Infectious Disease"/>
            <person name="Earl A.M."/>
            <person name="Gilmore M.S."/>
            <person name="Lebreton F."/>
            <person name="Walker B."/>
            <person name="Young S.K."/>
            <person name="Zeng Q."/>
            <person name="Gargeya S."/>
            <person name="Fitzgerald M."/>
            <person name="Haas B."/>
            <person name="Abouelleil A."/>
            <person name="Alvarado L."/>
            <person name="Arachchi H.M."/>
            <person name="Berlin A.M."/>
            <person name="Chapman S.B."/>
            <person name="Dewar J."/>
            <person name="Goldberg J."/>
            <person name="Griggs A."/>
            <person name="Gujja S."/>
            <person name="Hansen M."/>
            <person name="Howarth C."/>
            <person name="Imamovic A."/>
            <person name="Larimer J."/>
            <person name="McCowan C."/>
            <person name="Murphy C."/>
            <person name="Neiman D."/>
            <person name="Pearson M."/>
            <person name="Priest M."/>
            <person name="Roberts A."/>
            <person name="Saif S."/>
            <person name="Shea T."/>
            <person name="Sisk P."/>
            <person name="Sykes S."/>
            <person name="Wortman J."/>
            <person name="Nusbaum C."/>
            <person name="Birren B."/>
        </authorList>
    </citation>
    <scope>NUCLEOTIDE SEQUENCE [LARGE SCALE GENOMIC DNA]</scope>
    <source>
        <strain evidence="2 3">ATCC BAA-351</strain>
    </source>
</reference>
<feature type="transmembrane region" description="Helical" evidence="1">
    <location>
        <begin position="63"/>
        <end position="82"/>
    </location>
</feature>
<gene>
    <name evidence="2" type="ORF">UAU_01989</name>
</gene>
<evidence type="ECO:0000313" key="2">
    <source>
        <dbReference type="EMBL" id="EOH94254.1"/>
    </source>
</evidence>